<evidence type="ECO:0000259" key="3">
    <source>
        <dbReference type="Pfam" id="PF13458"/>
    </source>
</evidence>
<accession>A0ABV7K0T9</accession>
<dbReference type="InterPro" id="IPR051010">
    <property type="entry name" value="BCAA_transport"/>
</dbReference>
<comment type="similarity">
    <text evidence="1">Belongs to the leucine-binding protein family.</text>
</comment>
<proteinExistence type="inferred from homology"/>
<evidence type="ECO:0000313" key="4">
    <source>
        <dbReference type="EMBL" id="MFC3202559.1"/>
    </source>
</evidence>
<dbReference type="EMBL" id="JBHRSX010000024">
    <property type="protein sequence ID" value="MFC3202559.1"/>
    <property type="molecule type" value="Genomic_DNA"/>
</dbReference>
<evidence type="ECO:0000313" key="5">
    <source>
        <dbReference type="Proteomes" id="UP001595477"/>
    </source>
</evidence>
<dbReference type="Proteomes" id="UP001595477">
    <property type="component" value="Unassembled WGS sequence"/>
</dbReference>
<dbReference type="PANTHER" id="PTHR30483">
    <property type="entry name" value="LEUCINE-SPECIFIC-BINDING PROTEIN"/>
    <property type="match status" value="1"/>
</dbReference>
<dbReference type="InterPro" id="IPR028081">
    <property type="entry name" value="Leu-bd"/>
</dbReference>
<name>A0ABV7K0T9_9ALTE</name>
<reference evidence="5" key="1">
    <citation type="journal article" date="2019" name="Int. J. Syst. Evol. Microbiol.">
        <title>The Global Catalogue of Microorganisms (GCM) 10K type strain sequencing project: providing services to taxonomists for standard genome sequencing and annotation.</title>
        <authorList>
            <consortium name="The Broad Institute Genomics Platform"/>
            <consortium name="The Broad Institute Genome Sequencing Center for Infectious Disease"/>
            <person name="Wu L."/>
            <person name="Ma J."/>
        </authorList>
    </citation>
    <scope>NUCLEOTIDE SEQUENCE [LARGE SCALE GENOMIC DNA]</scope>
    <source>
        <strain evidence="5">KCTC 52449</strain>
    </source>
</reference>
<dbReference type="SUPFAM" id="SSF53822">
    <property type="entry name" value="Periplasmic binding protein-like I"/>
    <property type="match status" value="1"/>
</dbReference>
<evidence type="ECO:0000256" key="1">
    <source>
        <dbReference type="ARBA" id="ARBA00010062"/>
    </source>
</evidence>
<dbReference type="RefSeq" id="WP_123325388.1">
    <property type="nucleotide sequence ID" value="NZ_JBHRSX010000024.1"/>
</dbReference>
<dbReference type="CDD" id="cd19979">
    <property type="entry name" value="PBP1_ABC_ligand_binding-like"/>
    <property type="match status" value="1"/>
</dbReference>
<keyword evidence="2" id="KW-0732">Signal</keyword>
<comment type="caution">
    <text evidence="4">The sequence shown here is derived from an EMBL/GenBank/DDBJ whole genome shotgun (WGS) entry which is preliminary data.</text>
</comment>
<gene>
    <name evidence="4" type="ORF">ACFOEW_12115</name>
</gene>
<keyword evidence="5" id="KW-1185">Reference proteome</keyword>
<sequence length="402" mass="43495">MLLLVRLILLSVVLVFGRGSAQATEQPPVIIGLDADMSAVAVEGGKAIKQGALLAIAEINERGGVLGRPLQLKIMDHRGNPARGINNIKTLAEQPNLLAVLGGVHTPVALAELPTIHEHEVIYLGPWAAGTAIVDNGYTPNYVYRLSVRDEEAAKVMLKHASQRGFKTVGLVLERTGWGRSNLASLQQYSQDYGITISHVSWVNWRQKTFIEEIQAQTSANPDALITVVNAPEGVMIAKAVLQEQPNIPIISHWGLAGGSFASVLGSEKLQQLDLTILQTFSFHQKRQPAVAARVLQAYREKFDSQASADSIRAVVGLAHAYDLVHLIALAADQANSLSAPAVAEALENISGYAGLIKHYQQPFTRERHDALYADDYFMAVYNQQGGLTPFTMNTLATGDGQ</sequence>
<dbReference type="Pfam" id="PF13458">
    <property type="entry name" value="Peripla_BP_6"/>
    <property type="match status" value="1"/>
</dbReference>
<dbReference type="InterPro" id="IPR028082">
    <property type="entry name" value="Peripla_BP_I"/>
</dbReference>
<dbReference type="PANTHER" id="PTHR30483:SF6">
    <property type="entry name" value="PERIPLASMIC BINDING PROTEIN OF ABC TRANSPORTER FOR NATURAL AMINO ACIDS"/>
    <property type="match status" value="1"/>
</dbReference>
<dbReference type="Gene3D" id="3.40.50.2300">
    <property type="match status" value="2"/>
</dbReference>
<organism evidence="4 5">
    <name type="scientific">Alteromonas oceani</name>
    <dbReference type="NCBI Taxonomy" id="2071609"/>
    <lineage>
        <taxon>Bacteria</taxon>
        <taxon>Pseudomonadati</taxon>
        <taxon>Pseudomonadota</taxon>
        <taxon>Gammaproteobacteria</taxon>
        <taxon>Alteromonadales</taxon>
        <taxon>Alteromonadaceae</taxon>
        <taxon>Alteromonas/Salinimonas group</taxon>
        <taxon>Alteromonas</taxon>
    </lineage>
</organism>
<protein>
    <submittedName>
        <fullName evidence="4">ABC transporter substrate-binding protein</fullName>
    </submittedName>
</protein>
<feature type="domain" description="Leucine-binding protein" evidence="3">
    <location>
        <begin position="29"/>
        <end position="379"/>
    </location>
</feature>
<evidence type="ECO:0000256" key="2">
    <source>
        <dbReference type="ARBA" id="ARBA00022729"/>
    </source>
</evidence>